<dbReference type="InterPro" id="IPR036097">
    <property type="entry name" value="HisK_dim/P_sf"/>
</dbReference>
<dbReference type="Proteomes" id="UP001597512">
    <property type="component" value="Unassembled WGS sequence"/>
</dbReference>
<dbReference type="PROSITE" id="PS50109">
    <property type="entry name" value="HIS_KIN"/>
    <property type="match status" value="1"/>
</dbReference>
<reference evidence="9" key="1">
    <citation type="journal article" date="2019" name="Int. J. Syst. Evol. Microbiol.">
        <title>The Global Catalogue of Microorganisms (GCM) 10K type strain sequencing project: providing services to taxonomists for standard genome sequencing and annotation.</title>
        <authorList>
            <consortium name="The Broad Institute Genomics Platform"/>
            <consortium name="The Broad Institute Genome Sequencing Center for Infectious Disease"/>
            <person name="Wu L."/>
            <person name="Ma J."/>
        </authorList>
    </citation>
    <scope>NUCLEOTIDE SEQUENCE [LARGE SCALE GENOMIC DNA]</scope>
    <source>
        <strain evidence="9">KCTC 52490</strain>
    </source>
</reference>
<name>A0ABW6AJ70_9BACT</name>
<dbReference type="InterPro" id="IPR050351">
    <property type="entry name" value="BphY/WalK/GraS-like"/>
</dbReference>
<keyword evidence="8" id="KW-0547">Nucleotide-binding</keyword>
<dbReference type="SUPFAM" id="SSF55785">
    <property type="entry name" value="PYP-like sensor domain (PAS domain)"/>
    <property type="match status" value="2"/>
</dbReference>
<dbReference type="PRINTS" id="PR00344">
    <property type="entry name" value="BCTRLSENSOR"/>
</dbReference>
<dbReference type="InterPro" id="IPR004358">
    <property type="entry name" value="Sig_transdc_His_kin-like_C"/>
</dbReference>
<dbReference type="PANTHER" id="PTHR42878:SF15">
    <property type="entry name" value="BACTERIOPHYTOCHROME"/>
    <property type="match status" value="1"/>
</dbReference>
<evidence type="ECO:0000256" key="4">
    <source>
        <dbReference type="ARBA" id="ARBA00022679"/>
    </source>
</evidence>
<dbReference type="InterPro" id="IPR005467">
    <property type="entry name" value="His_kinase_dom"/>
</dbReference>
<sequence>MNNEVSSGGFVNPSPKQSIINLVSACMDANESPELLRAVLQNSLTNIYAANAIRHSDTGQIIDFQMILVNPTFRERSGFTGDQLRSETVLTLYPEFAQTTLFDRYVQVVETGQPFRGEEYYPNQTGSSWYDISLSKFNDGIVVNFIDITTRYQTQQEIHQQAQQLQATLDGSISSILSMTAIRNEDGQIIDFWMDKANRAVERSLSMTPAQIEGRRLLDVFPGNVESGFFAIYAQVAETGIPQQTTQHYKDDHGFDGWFEVSAVQQSPEKVVITFFNITESKRLERQLRESNEGLNKFAAIASHDLQEPLRKIKSFSRLLLEQYAQALGEGAHLLTRMQSAAERMQMLIKDLLDFSQLTHSEATAHRSLDLTILVNEVLIDLEVTVQETRAEIEVGELCILMGNPFQLRQVFQNLLSNALKFTKPCEPPRISVTCAKKKRAELPDDLRLLTKPLESYCQITVADQGIGFNEAYRDKIFDAFQRLHGRSSPYTGTGIGLAIVRKVMENHNGGVTAFSRSGEGTSFILYFPDAP</sequence>
<dbReference type="CDD" id="cd00130">
    <property type="entry name" value="PAS"/>
    <property type="match status" value="1"/>
</dbReference>
<dbReference type="Pfam" id="PF00512">
    <property type="entry name" value="HisKA"/>
    <property type="match status" value="1"/>
</dbReference>
<dbReference type="PANTHER" id="PTHR42878">
    <property type="entry name" value="TWO-COMPONENT HISTIDINE KINASE"/>
    <property type="match status" value="1"/>
</dbReference>
<keyword evidence="8" id="KW-0067">ATP-binding</keyword>
<evidence type="ECO:0000259" key="7">
    <source>
        <dbReference type="PROSITE" id="PS50109"/>
    </source>
</evidence>
<dbReference type="CDD" id="cd00082">
    <property type="entry name" value="HisKA"/>
    <property type="match status" value="1"/>
</dbReference>
<dbReference type="EC" id="2.7.13.3" evidence="2"/>
<dbReference type="InterPro" id="IPR003594">
    <property type="entry name" value="HATPase_dom"/>
</dbReference>
<evidence type="ECO:0000256" key="2">
    <source>
        <dbReference type="ARBA" id="ARBA00012438"/>
    </source>
</evidence>
<evidence type="ECO:0000256" key="1">
    <source>
        <dbReference type="ARBA" id="ARBA00000085"/>
    </source>
</evidence>
<gene>
    <name evidence="8" type="ORF">ACFS25_16960</name>
</gene>
<evidence type="ECO:0000256" key="6">
    <source>
        <dbReference type="ARBA" id="ARBA00023136"/>
    </source>
</evidence>
<keyword evidence="9" id="KW-1185">Reference proteome</keyword>
<comment type="catalytic activity">
    <reaction evidence="1">
        <text>ATP + protein L-histidine = ADP + protein N-phospho-L-histidine.</text>
        <dbReference type="EC" id="2.7.13.3"/>
    </reaction>
</comment>
<proteinExistence type="predicted"/>
<dbReference type="InterPro" id="IPR013656">
    <property type="entry name" value="PAS_4"/>
</dbReference>
<evidence type="ECO:0000313" key="8">
    <source>
        <dbReference type="EMBL" id="MFD2935475.1"/>
    </source>
</evidence>
<dbReference type="SUPFAM" id="SSF47384">
    <property type="entry name" value="Homodimeric domain of signal transducing histidine kinase"/>
    <property type="match status" value="1"/>
</dbReference>
<dbReference type="InterPro" id="IPR003661">
    <property type="entry name" value="HisK_dim/P_dom"/>
</dbReference>
<dbReference type="InterPro" id="IPR035965">
    <property type="entry name" value="PAS-like_dom_sf"/>
</dbReference>
<dbReference type="InterPro" id="IPR000014">
    <property type="entry name" value="PAS"/>
</dbReference>
<dbReference type="SMART" id="SM00388">
    <property type="entry name" value="HisKA"/>
    <property type="match status" value="1"/>
</dbReference>
<dbReference type="Gene3D" id="3.30.565.10">
    <property type="entry name" value="Histidine kinase-like ATPase, C-terminal domain"/>
    <property type="match status" value="1"/>
</dbReference>
<dbReference type="Gene3D" id="1.10.287.130">
    <property type="match status" value="1"/>
</dbReference>
<organism evidence="8 9">
    <name type="scientific">Spirosoma flavum</name>
    <dbReference type="NCBI Taxonomy" id="2048557"/>
    <lineage>
        <taxon>Bacteria</taxon>
        <taxon>Pseudomonadati</taxon>
        <taxon>Bacteroidota</taxon>
        <taxon>Cytophagia</taxon>
        <taxon>Cytophagales</taxon>
        <taxon>Cytophagaceae</taxon>
        <taxon>Spirosoma</taxon>
    </lineage>
</organism>
<keyword evidence="3" id="KW-0597">Phosphoprotein</keyword>
<feature type="domain" description="Histidine kinase" evidence="7">
    <location>
        <begin position="301"/>
        <end position="532"/>
    </location>
</feature>
<accession>A0ABW6AJ70</accession>
<evidence type="ECO:0000256" key="5">
    <source>
        <dbReference type="ARBA" id="ARBA00022777"/>
    </source>
</evidence>
<dbReference type="SUPFAM" id="SSF55874">
    <property type="entry name" value="ATPase domain of HSP90 chaperone/DNA topoisomerase II/histidine kinase"/>
    <property type="match status" value="1"/>
</dbReference>
<keyword evidence="5" id="KW-0418">Kinase</keyword>
<evidence type="ECO:0000256" key="3">
    <source>
        <dbReference type="ARBA" id="ARBA00022553"/>
    </source>
</evidence>
<keyword evidence="4" id="KW-0808">Transferase</keyword>
<dbReference type="SMART" id="SM00387">
    <property type="entry name" value="HATPase_c"/>
    <property type="match status" value="1"/>
</dbReference>
<comment type="caution">
    <text evidence="8">The sequence shown here is derived from an EMBL/GenBank/DDBJ whole genome shotgun (WGS) entry which is preliminary data.</text>
</comment>
<dbReference type="EMBL" id="JBHUOM010000017">
    <property type="protein sequence ID" value="MFD2935475.1"/>
    <property type="molecule type" value="Genomic_DNA"/>
</dbReference>
<dbReference type="Pfam" id="PF08448">
    <property type="entry name" value="PAS_4"/>
    <property type="match status" value="2"/>
</dbReference>
<dbReference type="InterPro" id="IPR036890">
    <property type="entry name" value="HATPase_C_sf"/>
</dbReference>
<dbReference type="Gene3D" id="3.30.450.20">
    <property type="entry name" value="PAS domain"/>
    <property type="match status" value="2"/>
</dbReference>
<protein>
    <recommendedName>
        <fullName evidence="2">histidine kinase</fullName>
        <ecNumber evidence="2">2.7.13.3</ecNumber>
    </recommendedName>
</protein>
<dbReference type="Pfam" id="PF02518">
    <property type="entry name" value="HATPase_c"/>
    <property type="match status" value="1"/>
</dbReference>
<dbReference type="GO" id="GO:0005524">
    <property type="term" value="F:ATP binding"/>
    <property type="evidence" value="ECO:0007669"/>
    <property type="project" value="UniProtKB-KW"/>
</dbReference>
<evidence type="ECO:0000313" key="9">
    <source>
        <dbReference type="Proteomes" id="UP001597512"/>
    </source>
</evidence>
<keyword evidence="6" id="KW-0472">Membrane</keyword>